<dbReference type="EMBL" id="JAATLI010000003">
    <property type="protein sequence ID" value="NJC17507.1"/>
    <property type="molecule type" value="Genomic_DNA"/>
</dbReference>
<reference evidence="1 3" key="2">
    <citation type="submission" date="2020-03" db="EMBL/GenBank/DDBJ databases">
        <title>Genomic Encyclopedia of Type Strains, Phase IV (KMG-IV): sequencing the most valuable type-strain genomes for metagenomic binning, comparative biology and taxonomic classification.</title>
        <authorList>
            <person name="Goeker M."/>
        </authorList>
    </citation>
    <scope>NUCLEOTIDE SEQUENCE [LARGE SCALE GENOMIC DNA]</scope>
    <source>
        <strain evidence="1 3">DSM 105722</strain>
    </source>
</reference>
<organism evidence="1 3">
    <name type="scientific">Butyricimonas paravirosa</name>
    <dbReference type="NCBI Taxonomy" id="1472417"/>
    <lineage>
        <taxon>Bacteria</taxon>
        <taxon>Pseudomonadati</taxon>
        <taxon>Bacteroidota</taxon>
        <taxon>Bacteroidia</taxon>
        <taxon>Bacteroidales</taxon>
        <taxon>Odoribacteraceae</taxon>
        <taxon>Butyricimonas</taxon>
    </lineage>
</organism>
<dbReference type="InterPro" id="IPR014942">
    <property type="entry name" value="AbiEii"/>
</dbReference>
<dbReference type="Pfam" id="PF08843">
    <property type="entry name" value="AbiEii"/>
    <property type="match status" value="1"/>
</dbReference>
<dbReference type="Gene3D" id="3.10.450.620">
    <property type="entry name" value="JHP933, nucleotidyltransferase-like core domain"/>
    <property type="match status" value="1"/>
</dbReference>
<dbReference type="EMBL" id="CP043839">
    <property type="protein sequence ID" value="WOF14819.1"/>
    <property type="molecule type" value="Genomic_DNA"/>
</dbReference>
<dbReference type="GeneID" id="86894091"/>
<dbReference type="Proteomes" id="UP000576368">
    <property type="component" value="Unassembled WGS sequence"/>
</dbReference>
<keyword evidence="2" id="KW-0808">Transferase</keyword>
<sequence length="337" mass="39098">MNNFYILPETSKKVVVEQTALERGLSKQIIEKDLWVSTLLEIIFSLPFADKLVFKGGTSLSKVWGVIDRFSEDIDLAVDRGLFGLEGDLTIRQLKEFRKVSSLFVSNELCEELKNAVKQYGLDSYLTIEAQPNGEGDKTYPEPQQIFIKYKSLFDTELSYVKPQIILEIGARSLFEPTQKVSINSMVTTAFPTVHTSVVKTEITTAVAAKTFLEKAFLLHELFTTNACYKAERKSRHLYDLERMMDKEFAINATKDNDLWNTIHHHRDVFTHIHDVDYTPDIRDRIVLTPPTVYYQTWLNDYTNMQVSMIYGDSISFDKLIGRMKELEQRFRMRIRF</sequence>
<evidence type="ECO:0000313" key="4">
    <source>
        <dbReference type="Proteomes" id="UP001302374"/>
    </source>
</evidence>
<evidence type="ECO:0000313" key="3">
    <source>
        <dbReference type="Proteomes" id="UP000576368"/>
    </source>
</evidence>
<keyword evidence="4" id="KW-1185">Reference proteome</keyword>
<evidence type="ECO:0000313" key="2">
    <source>
        <dbReference type="EMBL" id="WOF14819.1"/>
    </source>
</evidence>
<gene>
    <name evidence="2" type="ORF">F1644_22300</name>
    <name evidence="1" type="ORF">GGR15_001118</name>
</gene>
<protein>
    <submittedName>
        <fullName evidence="2">Nucleotidyl transferase AbiEii/AbiGii toxin family protein</fullName>
    </submittedName>
    <submittedName>
        <fullName evidence="1">Signal recognition particle subunit SEC65</fullName>
    </submittedName>
</protein>
<evidence type="ECO:0000313" key="1">
    <source>
        <dbReference type="EMBL" id="NJC17507.1"/>
    </source>
</evidence>
<reference evidence="2 4" key="1">
    <citation type="submission" date="2019-09" db="EMBL/GenBank/DDBJ databases">
        <title>Butyricimonas paravirosa DSM 105722 (=214-4 = JCM 18677 = CCUG 65563).</title>
        <authorList>
            <person name="Le Roy T."/>
            <person name="Cani P.D."/>
        </authorList>
    </citation>
    <scope>NUCLEOTIDE SEQUENCE [LARGE SCALE GENOMIC DNA]</scope>
    <source>
        <strain evidence="2 4">DSM 105722</strain>
    </source>
</reference>
<dbReference type="RefSeq" id="WP_118302631.1">
    <property type="nucleotide sequence ID" value="NZ_BMPA01000021.1"/>
</dbReference>
<dbReference type="AlphaFoldDB" id="A0A7X5YDD5"/>
<accession>A0A7X5YDD5</accession>
<proteinExistence type="predicted"/>
<dbReference type="GO" id="GO:0016740">
    <property type="term" value="F:transferase activity"/>
    <property type="evidence" value="ECO:0007669"/>
    <property type="project" value="UniProtKB-KW"/>
</dbReference>
<name>A0A7X5YDD5_9BACT</name>
<dbReference type="Proteomes" id="UP001302374">
    <property type="component" value="Chromosome"/>
</dbReference>